<proteinExistence type="predicted"/>
<feature type="compositionally biased region" description="Polar residues" evidence="3">
    <location>
        <begin position="399"/>
        <end position="409"/>
    </location>
</feature>
<keyword evidence="2" id="KW-0131">Cell cycle</keyword>
<dbReference type="Proteomes" id="UP000750711">
    <property type="component" value="Unassembled WGS sequence"/>
</dbReference>
<feature type="compositionally biased region" description="Basic and acidic residues" evidence="3">
    <location>
        <begin position="482"/>
        <end position="491"/>
    </location>
</feature>
<dbReference type="InterPro" id="IPR012966">
    <property type="entry name" value="AHD"/>
</dbReference>
<feature type="compositionally biased region" description="Basic residues" evidence="3">
    <location>
        <begin position="436"/>
        <end position="445"/>
    </location>
</feature>
<dbReference type="FunFam" id="2.30.29.30:FF:000311">
    <property type="entry name" value="GTP binding protein (Bud4)"/>
    <property type="match status" value="1"/>
</dbReference>
<feature type="compositionally biased region" description="Polar residues" evidence="3">
    <location>
        <begin position="239"/>
        <end position="248"/>
    </location>
</feature>
<accession>A0A9P8LFF7</accession>
<dbReference type="Pfam" id="PF00169">
    <property type="entry name" value="PH"/>
    <property type="match status" value="1"/>
</dbReference>
<protein>
    <recommendedName>
        <fullName evidence="4">PH domain-containing protein</fullName>
    </recommendedName>
</protein>
<feature type="compositionally biased region" description="Low complexity" evidence="3">
    <location>
        <begin position="319"/>
        <end position="331"/>
    </location>
</feature>
<organism evidence="5 6">
    <name type="scientific">Trichoglossum hirsutum</name>
    <dbReference type="NCBI Taxonomy" id="265104"/>
    <lineage>
        <taxon>Eukaryota</taxon>
        <taxon>Fungi</taxon>
        <taxon>Dikarya</taxon>
        <taxon>Ascomycota</taxon>
        <taxon>Pezizomycotina</taxon>
        <taxon>Geoglossomycetes</taxon>
        <taxon>Geoglossales</taxon>
        <taxon>Geoglossaceae</taxon>
        <taxon>Trichoglossum</taxon>
    </lineage>
</organism>
<dbReference type="InterPro" id="IPR001849">
    <property type="entry name" value="PH_domain"/>
</dbReference>
<feature type="compositionally biased region" description="Basic and acidic residues" evidence="3">
    <location>
        <begin position="1115"/>
        <end position="1135"/>
    </location>
</feature>
<dbReference type="PROSITE" id="PS50003">
    <property type="entry name" value="PH_DOMAIN"/>
    <property type="match status" value="1"/>
</dbReference>
<evidence type="ECO:0000256" key="2">
    <source>
        <dbReference type="ARBA" id="ARBA00023306"/>
    </source>
</evidence>
<dbReference type="SUPFAM" id="SSF50729">
    <property type="entry name" value="PH domain-like"/>
    <property type="match status" value="1"/>
</dbReference>
<dbReference type="InterPro" id="IPR052007">
    <property type="entry name" value="Bud4"/>
</dbReference>
<feature type="compositionally biased region" description="Polar residues" evidence="3">
    <location>
        <begin position="1087"/>
        <end position="1105"/>
    </location>
</feature>
<dbReference type="GO" id="GO:0005525">
    <property type="term" value="F:GTP binding"/>
    <property type="evidence" value="ECO:0007669"/>
    <property type="project" value="TreeGrafter"/>
</dbReference>
<dbReference type="PANTHER" id="PTHR36100">
    <property type="entry name" value="BUD SITE SELECTION PROTEIN 4"/>
    <property type="match status" value="1"/>
</dbReference>
<sequence>MHSQKMLFNQNSSPFETSPLNGANRTASPRLFWQGKDPASSPSRPDSENVGHRGGSPSPMRRSSIENLKRASRVKNSNMFAREQKREYDPASTPIVERPLASGRPLSVQGNAFGGRGLDSFRKETGSPLVGKTRTDSDNNSKIPVATPTKTPTKHSDLESGATAQSKDNGSPIKSSLSTPGRYNAHPQSDDAGNRTWSGDDSVGEYQLPSGCVLRRHAKSVTFDAAPPQVNEYEMATPDLSSIGTNSPHAGYDSAEDDEGDESFERDGFVDRDDSFDASLEDTEKTPVVGPEDWRHMSPGLVDNRLSEDIGDPFVGRDSSPMPAAQPSSSQVRSDHARTDSVNSNGERRPLPPIPGLGTPSPSRTNANSYSNLSATAERVSNALRDLPSPPGPAGISKSDVQSMESSKMTLEERLRLMMLQDDESSKSSGQTQRERRLRRSRSGSRGRSQSQEPEPSHEQQGLGIQVDAEVDDHTEEQAGVEEYKLPPRISRESILRRVKSRSQIFEDAEYDCSTPSPSPSPERNMAIKLDPDVPIPSTEPSSYLEDTETSVVIKQEDDESDIDVYAIPEMYSFDLLESRLGDHEDQDEEDDDSIRRPQQREDDDESHYSDENESPQLNHGSDVEENGPETPRPSSPARGPRIAETAEESQNHRMSLPEFASLLGADDFELGLRPYMTPPGTTKPATESVQTEIEDRDSDERPITPEEHQAQLSFPCFESDTDEGRRTPDSVIRHRIESPKEDSPSVPEPVATIKAPGSRLKTRPSATPADIASMAAARRQVSGERPPEVPPIPERHRDHRYPSREPEDSISIGDEDNNSESGVESELGRQRSLKRLDIPVGGVGEDLSFGLDQEFDRLIEAQKVAYNLSSGGYMRSGGYGSGSRELFANVATRPQRGYLMRQNTKLVVASSTTNENVTGNAGHEESRGRETRSAGNSPRKPSHDRTKSWVVEPWNGKTRRKSIRDISNARKRPNGVAPPLPGMESNVTTDLGNIEDKPANTENEGGERGRVFVKVVGVKDLDLPLPKNERTRFCLTLDNGLHCVTTAWLELGRNAPIGQEFELIVLNDLEFQLTLQTKLDPPPAQPIQQSPTKTVKPQKSSTFSRVFASPRKRKELERKQQEERIARQEQEALSRKAAPQHTAWDLLHRLVARDGSFARSYVCLKDYEDRAYGRPITIDVTCFNEWATEEVQPSSSVKSKRGTTLQRRPPYRIGKLELQLLFVPKPTGAKAPELPKSMNACIREMREAEASAARRWEGHLSQQGGDCPFWRRRFFKLEGSKLTAYHESTRQPRATINLAKASKLIDDRSSLIQKEVSAKGGRRKSAFAEEEEGYMFVEEGFRLRFANGEVIDFYADSPAHKEEWMKVLGDAIGKEASAKGWTDMVFAKEKAGRDRAGGRQGPHGSANTHSRKTLPISVETESRHHHHHGHQSKGSASSQPR</sequence>
<feature type="compositionally biased region" description="Basic and acidic residues" evidence="3">
    <location>
        <begin position="723"/>
        <end position="744"/>
    </location>
</feature>
<feature type="compositionally biased region" description="Polar residues" evidence="3">
    <location>
        <begin position="911"/>
        <end position="920"/>
    </location>
</feature>
<feature type="compositionally biased region" description="Polar residues" evidence="3">
    <location>
        <begin position="1"/>
        <end position="27"/>
    </location>
</feature>
<feature type="region of interest" description="Disordered" evidence="3">
    <location>
        <begin position="911"/>
        <end position="948"/>
    </location>
</feature>
<feature type="compositionally biased region" description="Polar residues" evidence="3">
    <location>
        <begin position="360"/>
        <end position="375"/>
    </location>
</feature>
<keyword evidence="1" id="KW-0132">Cell division</keyword>
<dbReference type="PANTHER" id="PTHR36100:SF1">
    <property type="entry name" value="BUD SITE SELECTION PROTEIN 4"/>
    <property type="match status" value="1"/>
</dbReference>
<evidence type="ECO:0000313" key="6">
    <source>
        <dbReference type="Proteomes" id="UP000750711"/>
    </source>
</evidence>
<feature type="domain" description="PH" evidence="4">
    <location>
        <begin position="1254"/>
        <end position="1374"/>
    </location>
</feature>
<feature type="compositionally biased region" description="Basic and acidic residues" evidence="3">
    <location>
        <begin position="263"/>
        <end position="275"/>
    </location>
</feature>
<feature type="region of interest" description="Disordered" evidence="3">
    <location>
        <begin position="1392"/>
        <end position="1442"/>
    </location>
</feature>
<feature type="region of interest" description="Disordered" evidence="3">
    <location>
        <begin position="223"/>
        <end position="491"/>
    </location>
</feature>
<evidence type="ECO:0000313" key="5">
    <source>
        <dbReference type="EMBL" id="KAH0563174.1"/>
    </source>
</evidence>
<dbReference type="InterPro" id="IPR011993">
    <property type="entry name" value="PH-like_dom_sf"/>
</dbReference>
<dbReference type="GO" id="GO:0051301">
    <property type="term" value="P:cell division"/>
    <property type="evidence" value="ECO:0007669"/>
    <property type="project" value="UniProtKB-KW"/>
</dbReference>
<feature type="compositionally biased region" description="Basic and acidic residues" evidence="3">
    <location>
        <begin position="594"/>
        <end position="611"/>
    </location>
</feature>
<feature type="compositionally biased region" description="Polar residues" evidence="3">
    <location>
        <begin position="1433"/>
        <end position="1442"/>
    </location>
</feature>
<feature type="compositionally biased region" description="Polar residues" evidence="3">
    <location>
        <begin position="680"/>
        <end position="692"/>
    </location>
</feature>
<feature type="compositionally biased region" description="Basic and acidic residues" evidence="3">
    <location>
        <begin position="699"/>
        <end position="710"/>
    </location>
</feature>
<dbReference type="SMART" id="SM00233">
    <property type="entry name" value="PH"/>
    <property type="match status" value="1"/>
</dbReference>
<gene>
    <name evidence="5" type="ORF">GP486_002261</name>
</gene>
<evidence type="ECO:0000256" key="1">
    <source>
        <dbReference type="ARBA" id="ARBA00022618"/>
    </source>
</evidence>
<feature type="region of interest" description="Disordered" evidence="3">
    <location>
        <begin position="506"/>
        <end position="830"/>
    </location>
</feature>
<feature type="compositionally biased region" description="Polar residues" evidence="3">
    <location>
        <begin position="162"/>
        <end position="181"/>
    </location>
</feature>
<evidence type="ECO:0000259" key="4">
    <source>
        <dbReference type="PROSITE" id="PS50003"/>
    </source>
</evidence>
<feature type="region of interest" description="Disordered" evidence="3">
    <location>
        <begin position="1081"/>
        <end position="1139"/>
    </location>
</feature>
<evidence type="ECO:0000256" key="3">
    <source>
        <dbReference type="SAM" id="MobiDB-lite"/>
    </source>
</evidence>
<dbReference type="Gene3D" id="2.30.29.30">
    <property type="entry name" value="Pleckstrin-homology domain (PH domain)/Phosphotyrosine-binding domain (PTB)"/>
    <property type="match status" value="1"/>
</dbReference>
<comment type="caution">
    <text evidence="5">The sequence shown here is derived from an EMBL/GenBank/DDBJ whole genome shotgun (WGS) entry which is preliminary data.</text>
</comment>
<reference evidence="5" key="1">
    <citation type="submission" date="2021-03" db="EMBL/GenBank/DDBJ databases">
        <title>Comparative genomics and phylogenomic investigation of the class Geoglossomycetes provide insights into ecological specialization and systematics.</title>
        <authorList>
            <person name="Melie T."/>
            <person name="Pirro S."/>
            <person name="Miller A.N."/>
            <person name="Quandt A."/>
        </authorList>
    </citation>
    <scope>NUCLEOTIDE SEQUENCE</scope>
    <source>
        <strain evidence="5">CAQ_001_2017</strain>
    </source>
</reference>
<feature type="compositionally biased region" description="Basic and acidic residues" evidence="3">
    <location>
        <begin position="995"/>
        <end position="1006"/>
    </location>
</feature>
<dbReference type="EMBL" id="JAGHQM010000242">
    <property type="protein sequence ID" value="KAH0563174.1"/>
    <property type="molecule type" value="Genomic_DNA"/>
</dbReference>
<feature type="compositionally biased region" description="Basic and acidic residues" evidence="3">
    <location>
        <begin position="782"/>
        <end position="808"/>
    </location>
</feature>
<dbReference type="CDD" id="cd13278">
    <property type="entry name" value="PH_Bud4"/>
    <property type="match status" value="1"/>
</dbReference>
<feature type="compositionally biased region" description="Basic and acidic residues" evidence="3">
    <location>
        <begin position="923"/>
        <end position="933"/>
    </location>
</feature>
<keyword evidence="6" id="KW-1185">Reference proteome</keyword>
<feature type="region of interest" description="Disordered" evidence="3">
    <location>
        <begin position="1"/>
        <end position="207"/>
    </location>
</feature>
<feature type="region of interest" description="Disordered" evidence="3">
    <location>
        <begin position="970"/>
        <end position="1006"/>
    </location>
</feature>
<name>A0A9P8LFF7_9PEZI</name>
<dbReference type="Pfam" id="PF08174">
    <property type="entry name" value="Anillin"/>
    <property type="match status" value="1"/>
</dbReference>